<organism evidence="7 8">
    <name type="scientific">Brevibacillus ruminantium</name>
    <dbReference type="NCBI Taxonomy" id="2950604"/>
    <lineage>
        <taxon>Bacteria</taxon>
        <taxon>Bacillati</taxon>
        <taxon>Bacillota</taxon>
        <taxon>Bacilli</taxon>
        <taxon>Bacillales</taxon>
        <taxon>Paenibacillaceae</taxon>
        <taxon>Brevibacillus</taxon>
    </lineage>
</organism>
<name>A0ABY4WCG9_9BACL</name>
<dbReference type="PANTHER" id="PTHR42770">
    <property type="entry name" value="AMINO ACID TRANSPORTER-RELATED"/>
    <property type="match status" value="1"/>
</dbReference>
<keyword evidence="8" id="KW-1185">Reference proteome</keyword>
<keyword evidence="4 5" id="KW-0472">Membrane</keyword>
<evidence type="ECO:0000256" key="3">
    <source>
        <dbReference type="ARBA" id="ARBA00022989"/>
    </source>
</evidence>
<evidence type="ECO:0000256" key="5">
    <source>
        <dbReference type="SAM" id="Phobius"/>
    </source>
</evidence>
<keyword evidence="3 5" id="KW-1133">Transmembrane helix</keyword>
<dbReference type="Proteomes" id="UP001056500">
    <property type="component" value="Chromosome"/>
</dbReference>
<proteinExistence type="predicted"/>
<comment type="subcellular location">
    <subcellularLocation>
        <location evidence="1">Membrane</location>
        <topology evidence="1">Multi-pass membrane protein</topology>
    </subcellularLocation>
</comment>
<feature type="transmembrane region" description="Helical" evidence="5">
    <location>
        <begin position="208"/>
        <end position="227"/>
    </location>
</feature>
<evidence type="ECO:0000256" key="1">
    <source>
        <dbReference type="ARBA" id="ARBA00004141"/>
    </source>
</evidence>
<dbReference type="Pfam" id="PF00324">
    <property type="entry name" value="AA_permease"/>
    <property type="match status" value="1"/>
</dbReference>
<keyword evidence="2 5" id="KW-0812">Transmembrane</keyword>
<evidence type="ECO:0000313" key="7">
    <source>
        <dbReference type="EMBL" id="USG64599.1"/>
    </source>
</evidence>
<evidence type="ECO:0000313" key="8">
    <source>
        <dbReference type="Proteomes" id="UP001056500"/>
    </source>
</evidence>
<feature type="transmembrane region" description="Helical" evidence="5">
    <location>
        <begin position="103"/>
        <end position="124"/>
    </location>
</feature>
<feature type="transmembrane region" description="Helical" evidence="5">
    <location>
        <begin position="290"/>
        <end position="323"/>
    </location>
</feature>
<feature type="transmembrane region" description="Helical" evidence="5">
    <location>
        <begin position="369"/>
        <end position="389"/>
    </location>
</feature>
<dbReference type="RefSeq" id="WP_251871711.1">
    <property type="nucleotide sequence ID" value="NZ_CP098755.1"/>
</dbReference>
<evidence type="ECO:0000256" key="4">
    <source>
        <dbReference type="ARBA" id="ARBA00023136"/>
    </source>
</evidence>
<feature type="domain" description="Amino acid permease/ SLC12A" evidence="6">
    <location>
        <begin position="54"/>
        <end position="422"/>
    </location>
</feature>
<dbReference type="Gene3D" id="1.20.1740.10">
    <property type="entry name" value="Amino acid/polyamine transporter I"/>
    <property type="match status" value="1"/>
</dbReference>
<feature type="transmembrane region" description="Helical" evidence="5">
    <location>
        <begin position="62"/>
        <end position="82"/>
    </location>
</feature>
<dbReference type="InterPro" id="IPR050367">
    <property type="entry name" value="APC_superfamily"/>
</dbReference>
<dbReference type="EMBL" id="CP098755">
    <property type="protein sequence ID" value="USG64599.1"/>
    <property type="molecule type" value="Genomic_DNA"/>
</dbReference>
<sequence length="458" mass="49236">MEVSSKTSDKLTLAIESLGYKQELGRVLRTRDLFVFGMVSMAPVSAQTFFGSLTQMSNGHAVLAYVIGLLAIIFTAGSYGKMAGAFPIAGSTYSYTSRAIHPVLGFLAGWAILIDYLLIPILVYKLNALFAIQVVPIPLWLMLLIFVLFVTIFNYIGNSVTTKVNMLMTVLMIGGIVLFMTFAIKALQNGVGGGAVFSLKGIYNESTFSWNALLAGSSIAVLSYLGFDGVSTLAEDSKVTGKMIGKASILACIVCTCLYVGQVYFATLIIPDFTSFQSADTAFFEISTMIGGSTLATLLTAILASSGISTALAAQAAASRLLYGMGRDGVIPKVFAYIHPKFKTPSNSILFMGVLGYFGALFFDLNLVFLIVAFGALLGFCCVNLSVIWKFFIKDKKRSGIHFITNLVSPLCGLLICSYIIYGMDQIGKISGLLWLVVGLIVLAVKKKGFSAIQTFHK</sequence>
<evidence type="ECO:0000256" key="2">
    <source>
        <dbReference type="ARBA" id="ARBA00022692"/>
    </source>
</evidence>
<gene>
    <name evidence="7" type="ORF">NDK47_21015</name>
</gene>
<feature type="transmembrane region" description="Helical" evidence="5">
    <location>
        <begin position="167"/>
        <end position="188"/>
    </location>
</feature>
<feature type="transmembrane region" description="Helical" evidence="5">
    <location>
        <begin position="401"/>
        <end position="421"/>
    </location>
</feature>
<dbReference type="PIRSF" id="PIRSF006060">
    <property type="entry name" value="AA_transporter"/>
    <property type="match status" value="1"/>
</dbReference>
<evidence type="ECO:0000259" key="6">
    <source>
        <dbReference type="Pfam" id="PF00324"/>
    </source>
</evidence>
<accession>A0ABY4WCG9</accession>
<dbReference type="PANTHER" id="PTHR42770:SF16">
    <property type="entry name" value="AMINO ACID PERMEASE"/>
    <property type="match status" value="1"/>
</dbReference>
<protein>
    <submittedName>
        <fullName evidence="7">APC family permease</fullName>
    </submittedName>
</protein>
<feature type="transmembrane region" description="Helical" evidence="5">
    <location>
        <begin position="427"/>
        <end position="445"/>
    </location>
</feature>
<reference evidence="7" key="1">
    <citation type="submission" date="2022-06" db="EMBL/GenBank/DDBJ databases">
        <title>Genome sequencing of Brevibacillus sp. BB3-R1.</title>
        <authorList>
            <person name="Heo J."/>
            <person name="Lee D."/>
            <person name="Won M."/>
            <person name="Han B.-H."/>
            <person name="Hong S.-B."/>
            <person name="Kwon S.-W."/>
        </authorList>
    </citation>
    <scope>NUCLEOTIDE SEQUENCE</scope>
    <source>
        <strain evidence="7">BB3-R1</strain>
    </source>
</reference>
<feature type="transmembrane region" description="Helical" evidence="5">
    <location>
        <begin position="33"/>
        <end position="50"/>
    </location>
</feature>
<dbReference type="InterPro" id="IPR004841">
    <property type="entry name" value="AA-permease/SLC12A_dom"/>
</dbReference>
<feature type="transmembrane region" description="Helical" evidence="5">
    <location>
        <begin position="344"/>
        <end position="363"/>
    </location>
</feature>
<feature type="transmembrane region" description="Helical" evidence="5">
    <location>
        <begin position="130"/>
        <end position="155"/>
    </location>
</feature>
<feature type="transmembrane region" description="Helical" evidence="5">
    <location>
        <begin position="248"/>
        <end position="270"/>
    </location>
</feature>